<dbReference type="Proteomes" id="UP001157418">
    <property type="component" value="Unassembled WGS sequence"/>
</dbReference>
<feature type="compositionally biased region" description="Basic residues" evidence="1">
    <location>
        <begin position="344"/>
        <end position="362"/>
    </location>
</feature>
<dbReference type="EMBL" id="CAKMRJ010000113">
    <property type="protein sequence ID" value="CAH1418206.1"/>
    <property type="molecule type" value="Genomic_DNA"/>
</dbReference>
<gene>
    <name evidence="4" type="ORF">LVIROSA_LOCUS21127</name>
    <name evidence="3" type="ORF">LVIROSA_LOCUS5816</name>
</gene>
<dbReference type="PANTHER" id="PTHR46444">
    <property type="entry name" value="DCD (DEVELOPMENT AND CELL DEATH) DOMAIN PROTEIN-RELATED"/>
    <property type="match status" value="1"/>
</dbReference>
<evidence type="ECO:0000259" key="2">
    <source>
        <dbReference type="PROSITE" id="PS51222"/>
    </source>
</evidence>
<accession>A0AAU9LTN2</accession>
<feature type="compositionally biased region" description="Basic and acidic residues" evidence="1">
    <location>
        <begin position="1"/>
        <end position="10"/>
    </location>
</feature>
<comment type="caution">
    <text evidence="3">The sequence shown here is derived from an EMBL/GenBank/DDBJ whole genome shotgun (WGS) entry which is preliminary data.</text>
</comment>
<feature type="compositionally biased region" description="Basic residues" evidence="1">
    <location>
        <begin position="124"/>
        <end position="136"/>
    </location>
</feature>
<feature type="region of interest" description="Disordered" evidence="1">
    <location>
        <begin position="455"/>
        <end position="497"/>
    </location>
</feature>
<sequence>MVDTKEKVENPKSNITPEKGVDQSVIPPSSIIINMEDNNEEDEEEYEEEEEDEEEVEYEEEDDESEEEDDESEEEEKEEEEEEEEEEEKVKKEETNNENAVKEDEKKDKEVKKSEELGENSKSKEKRARSRDKSTKKSVVNGDNKSESSSRKKGSKRVESMGMVFMCSSKTKTDCFRYKILGLPANKQDQVAKIYKGMRLFLFDVDLRLMYGIFKAAGPGGYNIEPKAFKSEFPSQVRFSVLDDCLPVAEEKFKDVLKENYYTRSKFEGLLKADQVKKLCKLFAVTSKGQNRPKSGLKSRGRTRAIENRRVRSSDERRIRNREDESRDRKKRKIRSREEERCFRPRSRSRSRSRSPPRREKRRYNDYERPPVLYERAAPVAVRYLPPPPLPVVSPARSYPYDRPPPYDHRAYHDEMRARDWDRDRERDPYYVFSREGPPNVYALPPEYHIVSREYHHPPPAVQPPPPEYRFSDRVSDYRDVGPPPPEYRSHRTHYRY</sequence>
<feature type="region of interest" description="Disordered" evidence="1">
    <location>
        <begin position="289"/>
        <end position="366"/>
    </location>
</feature>
<dbReference type="PANTHER" id="PTHR46444:SF11">
    <property type="entry name" value="DCD DOMAIN-CONTAINING PROTEIN"/>
    <property type="match status" value="1"/>
</dbReference>
<evidence type="ECO:0000256" key="1">
    <source>
        <dbReference type="SAM" id="MobiDB-lite"/>
    </source>
</evidence>
<name>A0AAU9LTN2_9ASTR</name>
<dbReference type="EMBL" id="CAKMRJ010003742">
    <property type="protein sequence ID" value="CAH1434620.1"/>
    <property type="molecule type" value="Genomic_DNA"/>
</dbReference>
<reference evidence="3 5" key="1">
    <citation type="submission" date="2022-01" db="EMBL/GenBank/DDBJ databases">
        <authorList>
            <person name="Xiong W."/>
            <person name="Schranz E."/>
        </authorList>
    </citation>
    <scope>NUCLEOTIDE SEQUENCE [LARGE SCALE GENOMIC DNA]</scope>
</reference>
<evidence type="ECO:0000313" key="3">
    <source>
        <dbReference type="EMBL" id="CAH1418206.1"/>
    </source>
</evidence>
<feature type="compositionally biased region" description="Pro residues" evidence="1">
    <location>
        <begin position="458"/>
        <end position="468"/>
    </location>
</feature>
<feature type="region of interest" description="Disordered" evidence="1">
    <location>
        <begin position="1"/>
        <end position="157"/>
    </location>
</feature>
<dbReference type="Pfam" id="PF10539">
    <property type="entry name" value="Dev_Cell_Death"/>
    <property type="match status" value="1"/>
</dbReference>
<feature type="domain" description="DCD" evidence="2">
    <location>
        <begin position="158"/>
        <end position="285"/>
    </location>
</feature>
<dbReference type="SMART" id="SM00767">
    <property type="entry name" value="DCD"/>
    <property type="match status" value="1"/>
</dbReference>
<feature type="compositionally biased region" description="Basic and acidic residues" evidence="1">
    <location>
        <begin position="470"/>
        <end position="480"/>
    </location>
</feature>
<proteinExistence type="predicted"/>
<keyword evidence="5" id="KW-1185">Reference proteome</keyword>
<evidence type="ECO:0000313" key="5">
    <source>
        <dbReference type="Proteomes" id="UP001157418"/>
    </source>
</evidence>
<dbReference type="AlphaFoldDB" id="A0AAU9LTN2"/>
<feature type="compositionally biased region" description="Basic and acidic residues" evidence="1">
    <location>
        <begin position="304"/>
        <end position="328"/>
    </location>
</feature>
<evidence type="ECO:0000313" key="4">
    <source>
        <dbReference type="EMBL" id="CAH1434620.1"/>
    </source>
</evidence>
<feature type="compositionally biased region" description="Basic and acidic residues" evidence="1">
    <location>
        <begin position="88"/>
        <end position="123"/>
    </location>
</feature>
<feature type="compositionally biased region" description="Acidic residues" evidence="1">
    <location>
        <begin position="37"/>
        <end position="87"/>
    </location>
</feature>
<protein>
    <recommendedName>
        <fullName evidence="2">DCD domain-containing protein</fullName>
    </recommendedName>
</protein>
<dbReference type="PROSITE" id="PS51222">
    <property type="entry name" value="DCD"/>
    <property type="match status" value="1"/>
</dbReference>
<organism evidence="3 5">
    <name type="scientific">Lactuca virosa</name>
    <dbReference type="NCBI Taxonomy" id="75947"/>
    <lineage>
        <taxon>Eukaryota</taxon>
        <taxon>Viridiplantae</taxon>
        <taxon>Streptophyta</taxon>
        <taxon>Embryophyta</taxon>
        <taxon>Tracheophyta</taxon>
        <taxon>Spermatophyta</taxon>
        <taxon>Magnoliopsida</taxon>
        <taxon>eudicotyledons</taxon>
        <taxon>Gunneridae</taxon>
        <taxon>Pentapetalae</taxon>
        <taxon>asterids</taxon>
        <taxon>campanulids</taxon>
        <taxon>Asterales</taxon>
        <taxon>Asteraceae</taxon>
        <taxon>Cichorioideae</taxon>
        <taxon>Cichorieae</taxon>
        <taxon>Lactucinae</taxon>
        <taxon>Lactuca</taxon>
    </lineage>
</organism>
<dbReference type="InterPro" id="IPR013989">
    <property type="entry name" value="Dev_and_cell_death_domain"/>
</dbReference>